<organism evidence="1 2">
    <name type="scientific">Dorea longicatena</name>
    <dbReference type="NCBI Taxonomy" id="88431"/>
    <lineage>
        <taxon>Bacteria</taxon>
        <taxon>Bacillati</taxon>
        <taxon>Bacillota</taxon>
        <taxon>Clostridia</taxon>
        <taxon>Lachnospirales</taxon>
        <taxon>Lachnospiraceae</taxon>
        <taxon>Dorea</taxon>
    </lineage>
</organism>
<proteinExistence type="predicted"/>
<accession>A0A174R670</accession>
<name>A0A174R670_9FIRM</name>
<gene>
    <name evidence="1" type="ORF">ERS852526_02035</name>
</gene>
<sequence>MEHQDTKKLEMKPLLIKMLFINNKINHSTYKKVVKQYRRKERA</sequence>
<dbReference type="AlphaFoldDB" id="A0A174R670"/>
<protein>
    <submittedName>
        <fullName evidence="1">Uncharacterized protein</fullName>
    </submittedName>
</protein>
<dbReference type="EMBL" id="CZAY01000014">
    <property type="protein sequence ID" value="CUP80944.1"/>
    <property type="molecule type" value="Genomic_DNA"/>
</dbReference>
<evidence type="ECO:0000313" key="2">
    <source>
        <dbReference type="Proteomes" id="UP000095485"/>
    </source>
</evidence>
<dbReference type="Proteomes" id="UP000095485">
    <property type="component" value="Unassembled WGS sequence"/>
</dbReference>
<evidence type="ECO:0000313" key="1">
    <source>
        <dbReference type="EMBL" id="CUP80944.1"/>
    </source>
</evidence>
<reference evidence="1 2" key="1">
    <citation type="submission" date="2015-09" db="EMBL/GenBank/DDBJ databases">
        <authorList>
            <consortium name="Pathogen Informatics"/>
        </authorList>
    </citation>
    <scope>NUCLEOTIDE SEQUENCE [LARGE SCALE GENOMIC DNA]</scope>
    <source>
        <strain evidence="1 2">2789STDY5834914</strain>
    </source>
</reference>